<dbReference type="Proteomes" id="UP000594260">
    <property type="component" value="Unplaced"/>
</dbReference>
<dbReference type="RefSeq" id="XP_022650800.1">
    <property type="nucleotide sequence ID" value="XM_022795065.1"/>
</dbReference>
<keyword evidence="2" id="KW-0547">Nucleotide-binding</keyword>
<dbReference type="OrthoDB" id="248233at2759"/>
<dbReference type="EnsemblMetazoa" id="XM_022795069">
    <property type="protein sequence ID" value="XP_022650804"/>
    <property type="gene ID" value="LOC111245976"/>
</dbReference>
<dbReference type="InParanoid" id="A0A7M7JED4"/>
<dbReference type="RefSeq" id="XP_022650801.1">
    <property type="nucleotide sequence ID" value="XM_022795066.1"/>
</dbReference>
<dbReference type="AlphaFoldDB" id="A0A7M7JED4"/>
<dbReference type="Gene3D" id="2.40.30.10">
    <property type="entry name" value="Translation factors"/>
    <property type="match status" value="1"/>
</dbReference>
<dbReference type="InterPro" id="IPR000795">
    <property type="entry name" value="T_Tr_GTP-bd_dom"/>
</dbReference>
<dbReference type="EnsemblMetazoa" id="XM_022795065">
    <property type="protein sequence ID" value="XP_022650800"/>
    <property type="gene ID" value="LOC111245976"/>
</dbReference>
<feature type="compositionally biased region" description="Basic and acidic residues" evidence="4">
    <location>
        <begin position="1"/>
        <end position="15"/>
    </location>
</feature>
<dbReference type="GO" id="GO:0005525">
    <property type="term" value="F:GTP binding"/>
    <property type="evidence" value="ECO:0007669"/>
    <property type="project" value="UniProtKB-KW"/>
</dbReference>
<dbReference type="InterPro" id="IPR009000">
    <property type="entry name" value="Transl_B-barrel_sf"/>
</dbReference>
<evidence type="ECO:0000256" key="1">
    <source>
        <dbReference type="ARBA" id="ARBA00007249"/>
    </source>
</evidence>
<dbReference type="RefSeq" id="XP_022650803.1">
    <property type="nucleotide sequence ID" value="XM_022795068.1"/>
</dbReference>
<feature type="region of interest" description="Disordered" evidence="4">
    <location>
        <begin position="1"/>
        <end position="22"/>
    </location>
</feature>
<organism evidence="6 7">
    <name type="scientific">Varroa destructor</name>
    <name type="common">Honeybee mite</name>
    <dbReference type="NCBI Taxonomy" id="109461"/>
    <lineage>
        <taxon>Eukaryota</taxon>
        <taxon>Metazoa</taxon>
        <taxon>Ecdysozoa</taxon>
        <taxon>Arthropoda</taxon>
        <taxon>Chelicerata</taxon>
        <taxon>Arachnida</taxon>
        <taxon>Acari</taxon>
        <taxon>Parasitiformes</taxon>
        <taxon>Mesostigmata</taxon>
        <taxon>Gamasina</taxon>
        <taxon>Dermanyssoidea</taxon>
        <taxon>Varroidae</taxon>
        <taxon>Varroa</taxon>
    </lineage>
</organism>
<dbReference type="GeneID" id="111245976"/>
<dbReference type="PANTHER" id="PTHR43721:SF3">
    <property type="entry name" value="GTP-BINDING PROTEIN 2"/>
    <property type="match status" value="1"/>
</dbReference>
<evidence type="ECO:0000256" key="4">
    <source>
        <dbReference type="SAM" id="MobiDB-lite"/>
    </source>
</evidence>
<feature type="compositionally biased region" description="Low complexity" evidence="4">
    <location>
        <begin position="69"/>
        <end position="90"/>
    </location>
</feature>
<dbReference type="EnsemblMetazoa" id="XM_022795068">
    <property type="protein sequence ID" value="XP_022650803"/>
    <property type="gene ID" value="LOC111245976"/>
</dbReference>
<dbReference type="FunFam" id="2.40.30.10:FF:000014">
    <property type="entry name" value="Probable GTP-binding protein 1"/>
    <property type="match status" value="1"/>
</dbReference>
<reference evidence="6" key="1">
    <citation type="submission" date="2021-01" db="UniProtKB">
        <authorList>
            <consortium name="EnsemblMetazoa"/>
        </authorList>
    </citation>
    <scope>IDENTIFICATION</scope>
</reference>
<name>A0A7M7JED4_VARDE</name>
<dbReference type="EnsemblMetazoa" id="XM_022795067">
    <property type="protein sequence ID" value="XP_022650802"/>
    <property type="gene ID" value="LOC111245976"/>
</dbReference>
<proteinExistence type="inferred from homology"/>
<accession>A0A7M7JED4</accession>
<protein>
    <recommendedName>
        <fullName evidence="5">Tr-type G domain-containing protein</fullName>
    </recommendedName>
</protein>
<dbReference type="InterPro" id="IPR009001">
    <property type="entry name" value="Transl_elong_EF1A/Init_IF2_C"/>
</dbReference>
<dbReference type="PANTHER" id="PTHR43721">
    <property type="entry name" value="ELONGATION FACTOR TU-RELATED"/>
    <property type="match status" value="1"/>
</dbReference>
<dbReference type="RefSeq" id="XP_022650804.1">
    <property type="nucleotide sequence ID" value="XM_022795069.1"/>
</dbReference>
<dbReference type="Gene3D" id="3.40.50.300">
    <property type="entry name" value="P-loop containing nucleotide triphosphate hydrolases"/>
    <property type="match status" value="1"/>
</dbReference>
<keyword evidence="3" id="KW-0342">GTP-binding</keyword>
<dbReference type="InterPro" id="IPR050055">
    <property type="entry name" value="EF-Tu_GTPase"/>
</dbReference>
<dbReference type="PRINTS" id="PR00315">
    <property type="entry name" value="ELONGATNFCT"/>
</dbReference>
<comment type="similarity">
    <text evidence="1">Belongs to the TRAFAC class translation factor GTPase superfamily. Classic translation factor GTPase family. EF-Tu/EF-1A subfamily.</text>
</comment>
<dbReference type="KEGG" id="vde:111245976"/>
<dbReference type="EnsemblMetazoa" id="XM_022795066">
    <property type="protein sequence ID" value="XP_022650801"/>
    <property type="gene ID" value="LOC111245976"/>
</dbReference>
<sequence>MLLARTDDNRRRKDFPTPSFMRSSNFTQQAKVNSTMSHKTVMENDIVSFFGGGDDDSNSSCSDSDEVYSGGSSASSSSSGSPPCTPPSSGHHGRHHLAGIKNRMSQMQEMADQNHKQKLLRQHQHMIVDATTNSKERYLIPEPSDGNVEYKLKLVEPSESRFEHLVTQMKWRLREGQGEAIYEIGVEDGGLVVGLSPTELQASLSTLYRMAAKLNAAVSIADERVIMGERKSVEVRIRKVPENQRTIELRVAVLGHVHAGKSTLLGVLTQGELDSGRGLARLNLFRHLHEIQTGHTSSISREILGFDSGGKPLTYGQYRTAEEICDNSSKVITFIDLAGHQKFLKTTLFGLTGHSPHYALLVVSAVCGLIGTAQDHLLLLMALKVPILVVINKVDAVSTDTLLNTLAQVEEMLHKCGKQPIEILEEDDILPAVQQLGSDRVCPLFMVSCVNGTRLNLLYAFLNVLPARYTVEEREDLMQLSTFFQIDETFDVPDVGLVAAGLLTKGLIRESDVLLAGPDHTGEFQRVRVASLHWNRVACSVVRAGESATLALDVERPQAIRKGTVLCAPSAKPVAGRLFQAHVQVLSCDGDEPIRVGFHATVQVGNVQQSAVVAGSVEGRTEMRQNDTGHIWFRFVKQPECISPGTRLVFHRNGTRGIGVLEKMFPLTPMETEVDLDSEE</sequence>
<dbReference type="GO" id="GO:0003746">
    <property type="term" value="F:translation elongation factor activity"/>
    <property type="evidence" value="ECO:0007669"/>
    <property type="project" value="TreeGrafter"/>
</dbReference>
<dbReference type="FunCoup" id="A0A7M7JED4">
    <property type="interactions" value="1187"/>
</dbReference>
<evidence type="ECO:0000256" key="3">
    <source>
        <dbReference type="ARBA" id="ARBA00023134"/>
    </source>
</evidence>
<dbReference type="SUPFAM" id="SSF52540">
    <property type="entry name" value="P-loop containing nucleoside triphosphate hydrolases"/>
    <property type="match status" value="1"/>
</dbReference>
<feature type="domain" description="Tr-type G" evidence="5">
    <location>
        <begin position="246"/>
        <end position="470"/>
    </location>
</feature>
<dbReference type="Pfam" id="PF00009">
    <property type="entry name" value="GTP_EFTU"/>
    <property type="match status" value="1"/>
</dbReference>
<evidence type="ECO:0000313" key="6">
    <source>
        <dbReference type="EnsemblMetazoa" id="XP_022650801"/>
    </source>
</evidence>
<dbReference type="OMA" id="ENMPMKI"/>
<evidence type="ECO:0000313" key="7">
    <source>
        <dbReference type="Proteomes" id="UP000594260"/>
    </source>
</evidence>
<dbReference type="PROSITE" id="PS51722">
    <property type="entry name" value="G_TR_2"/>
    <property type="match status" value="1"/>
</dbReference>
<keyword evidence="7" id="KW-1185">Reference proteome</keyword>
<evidence type="ECO:0000259" key="5">
    <source>
        <dbReference type="PROSITE" id="PS51722"/>
    </source>
</evidence>
<feature type="region of interest" description="Disordered" evidence="4">
    <location>
        <begin position="52"/>
        <end position="96"/>
    </location>
</feature>
<dbReference type="FunFam" id="3.40.50.300:FF:000091">
    <property type="entry name" value="Probable GTP-binding protein 1"/>
    <property type="match status" value="1"/>
</dbReference>
<dbReference type="RefSeq" id="XP_022650802.1">
    <property type="nucleotide sequence ID" value="XM_022795067.1"/>
</dbReference>
<dbReference type="SUPFAM" id="SSF50447">
    <property type="entry name" value="Translation proteins"/>
    <property type="match status" value="1"/>
</dbReference>
<dbReference type="CDD" id="cd03694">
    <property type="entry name" value="GTPBP_II"/>
    <property type="match status" value="1"/>
</dbReference>
<dbReference type="SUPFAM" id="SSF50465">
    <property type="entry name" value="EF-Tu/eEF-1alpha/eIF2-gamma C-terminal domain"/>
    <property type="match status" value="1"/>
</dbReference>
<dbReference type="GO" id="GO:0003924">
    <property type="term" value="F:GTPase activity"/>
    <property type="evidence" value="ECO:0007669"/>
    <property type="project" value="InterPro"/>
</dbReference>
<evidence type="ECO:0000256" key="2">
    <source>
        <dbReference type="ARBA" id="ARBA00022741"/>
    </source>
</evidence>
<dbReference type="InterPro" id="IPR027417">
    <property type="entry name" value="P-loop_NTPase"/>
</dbReference>